<dbReference type="InterPro" id="IPR043148">
    <property type="entry name" value="TagF_C"/>
</dbReference>
<dbReference type="STRING" id="1121451.DESAM_20301"/>
<proteinExistence type="predicted"/>
<reference evidence="2 3" key="1">
    <citation type="submission" date="2012-10" db="EMBL/GenBank/DDBJ databases">
        <authorList>
            <person name="Genoscope - CEA"/>
        </authorList>
    </citation>
    <scope>NUCLEOTIDE SEQUENCE [LARGE SCALE GENOMIC DNA]</scope>
    <source>
        <strain evidence="3">AM13 / DSM 14728</strain>
    </source>
</reference>
<dbReference type="PANTHER" id="PTHR22916:SF3">
    <property type="entry name" value="UDP-GLCNAC:BETAGAL BETA-1,3-N-ACETYLGLUCOSAMINYLTRANSFERASE-LIKE PROTEIN 1"/>
    <property type="match status" value="1"/>
</dbReference>
<dbReference type="Proteomes" id="UP000010808">
    <property type="component" value="Chromosome"/>
</dbReference>
<feature type="domain" description="Glycosyltransferase 2-like" evidence="1">
    <location>
        <begin position="5"/>
        <end position="148"/>
    </location>
</feature>
<dbReference type="Gene3D" id="3.40.50.12580">
    <property type="match status" value="1"/>
</dbReference>
<dbReference type="eggNOG" id="COG0463">
    <property type="taxonomic scope" value="Bacteria"/>
</dbReference>
<dbReference type="KEGG" id="dhy:DESAM_20301"/>
<dbReference type="OrthoDB" id="8564828at2"/>
<protein>
    <submittedName>
        <fullName evidence="2">Putative glycosyltransferase</fullName>
    </submittedName>
</protein>
<keyword evidence="3" id="KW-1185">Reference proteome</keyword>
<dbReference type="InterPro" id="IPR001173">
    <property type="entry name" value="Glyco_trans_2-like"/>
</dbReference>
<dbReference type="GO" id="GO:0016758">
    <property type="term" value="F:hexosyltransferase activity"/>
    <property type="evidence" value="ECO:0007669"/>
    <property type="project" value="UniProtKB-ARBA"/>
</dbReference>
<accession>L0R8P1</accession>
<dbReference type="HOGENOM" id="CLU_006538_1_0_7"/>
<dbReference type="AlphaFoldDB" id="L0R8P1"/>
<dbReference type="Pfam" id="PF00535">
    <property type="entry name" value="Glycos_transf_2"/>
    <property type="match status" value="1"/>
</dbReference>
<dbReference type="CDD" id="cd00761">
    <property type="entry name" value="Glyco_tranf_GTA_type"/>
    <property type="match status" value="1"/>
</dbReference>
<evidence type="ECO:0000313" key="3">
    <source>
        <dbReference type="Proteomes" id="UP000010808"/>
    </source>
</evidence>
<dbReference type="Pfam" id="PF04464">
    <property type="entry name" value="Glyphos_transf"/>
    <property type="match status" value="1"/>
</dbReference>
<dbReference type="SUPFAM" id="SSF53756">
    <property type="entry name" value="UDP-Glycosyltransferase/glycogen phosphorylase"/>
    <property type="match status" value="1"/>
</dbReference>
<dbReference type="InterPro" id="IPR007554">
    <property type="entry name" value="Glycerophosphate_synth"/>
</dbReference>
<keyword evidence="2" id="KW-0808">Transferase</keyword>
<organism evidence="2 3">
    <name type="scientific">Maridesulfovibrio hydrothermalis AM13 = DSM 14728</name>
    <dbReference type="NCBI Taxonomy" id="1121451"/>
    <lineage>
        <taxon>Bacteria</taxon>
        <taxon>Pseudomonadati</taxon>
        <taxon>Thermodesulfobacteriota</taxon>
        <taxon>Desulfovibrionia</taxon>
        <taxon>Desulfovibrionales</taxon>
        <taxon>Desulfovibrionaceae</taxon>
        <taxon>Maridesulfovibrio</taxon>
    </lineage>
</organism>
<dbReference type="RefSeq" id="WP_015335202.1">
    <property type="nucleotide sequence ID" value="NC_020055.1"/>
</dbReference>
<dbReference type="SUPFAM" id="SSF53448">
    <property type="entry name" value="Nucleotide-diphospho-sugar transferases"/>
    <property type="match status" value="1"/>
</dbReference>
<dbReference type="GO" id="GO:0047355">
    <property type="term" value="F:CDP-glycerol glycerophosphotransferase activity"/>
    <property type="evidence" value="ECO:0007669"/>
    <property type="project" value="InterPro"/>
</dbReference>
<sequence>MPKISVVVAVYNAQQWLPRFFASLQSQTLKDFEVLLIDDCSTDSSAALISELSAVDSRFKLLWQPENIGAGSARNRGIMEATGETLCFADPDDLLPENSLEVRYTAYKKHNSIVRACHDEILNDGTILNRESRPERLPEIFRPADEVGRIRVGHFLCAHWTWLFPTNLLRRCKIFNGENMRTAEDIVLLARLFFHVNRIVWIPDTVYYWVKRSDSLSTTVYSAEHYINYFQCCDIFYEQAEKFGQIQPADIFFNEYLSFYPAHLLAGLCEGKNTDDDVQKVISELVRINDRYQVLPRCIGEIQNNPTRNAGLFRLWMILHSKKTAAVSRLVEAQNRFNDLMQNADYENIRKNGWKQEVSFDKFDYEAKLLRCRYLFCDKHPEEIFMRDGTTLSLAYAKNRIVFKGQGFKIFERIIWLPVAAEGKIYSLSIDGWDSELNHTAEQIRTIFAPKPVNEKGFPPEILAVRRLARSQTIQNNFLDAWMFIDKDCEADDNAEHLYRWVMRNHPEINIWFVISKNSHDWQRLEEEGFRLVDHGSVEHKALFLLSSKLISSQMDRYIFEPLEDKYYHDFLRPQFINLPHGVTKDDVSGWFNSIPFDLFIAATKPEAKSISENGTPYIMGDKEVRLGGFPRYDKWLEPFETENMIFIMPTWRADLVGKWEGKGQKRELNPEFYSSRFVQMWKYFFNDPRLKKLIDQHGYRVIFFAHPCFEDYLDGMPFPDFVEKKSKKSGSIIDIMRRCKIMITDFSSVAFDMAYMRRPVIYYQYESKAEFTRSQKWVNGYIDYKTMGFGPVCRNMDDLIPALEEAIIVDGKMPELYAERAEEIFAYHDANCCKRSYDFIVEASKPFL</sequence>
<gene>
    <name evidence="2" type="ORF">DESAM_20301</name>
</gene>
<name>L0R8P1_9BACT</name>
<dbReference type="InterPro" id="IPR029044">
    <property type="entry name" value="Nucleotide-diphossugar_trans"/>
</dbReference>
<evidence type="ECO:0000259" key="1">
    <source>
        <dbReference type="Pfam" id="PF00535"/>
    </source>
</evidence>
<dbReference type="PATRIC" id="fig|1121451.3.peg.573"/>
<evidence type="ECO:0000313" key="2">
    <source>
        <dbReference type="EMBL" id="CCO22592.1"/>
    </source>
</evidence>
<dbReference type="Gene3D" id="3.90.550.10">
    <property type="entry name" value="Spore Coat Polysaccharide Biosynthesis Protein SpsA, Chain A"/>
    <property type="match status" value="1"/>
</dbReference>
<dbReference type="eggNOG" id="COG1887">
    <property type="taxonomic scope" value="Bacteria"/>
</dbReference>
<dbReference type="GO" id="GO:0016020">
    <property type="term" value="C:membrane"/>
    <property type="evidence" value="ECO:0007669"/>
    <property type="project" value="InterPro"/>
</dbReference>
<dbReference type="EMBL" id="FO203522">
    <property type="protein sequence ID" value="CCO22592.1"/>
    <property type="molecule type" value="Genomic_DNA"/>
</dbReference>
<dbReference type="PANTHER" id="PTHR22916">
    <property type="entry name" value="GLYCOSYLTRANSFERASE"/>
    <property type="match status" value="1"/>
</dbReference>